<evidence type="ECO:0000256" key="3">
    <source>
        <dbReference type="ARBA" id="ARBA00004629"/>
    </source>
</evidence>
<dbReference type="OrthoDB" id="5599235at2759"/>
<dbReference type="Proteomes" id="UP000053257">
    <property type="component" value="Unassembled WGS sequence"/>
</dbReference>
<dbReference type="GO" id="GO:0072686">
    <property type="term" value="C:mitotic spindle"/>
    <property type="evidence" value="ECO:0007669"/>
    <property type="project" value="InterPro"/>
</dbReference>
<feature type="compositionally biased region" description="Low complexity" evidence="19">
    <location>
        <begin position="41"/>
        <end position="50"/>
    </location>
</feature>
<evidence type="ECO:0000256" key="14">
    <source>
        <dbReference type="ARBA" id="ARBA00023242"/>
    </source>
</evidence>
<evidence type="ECO:0000256" key="4">
    <source>
        <dbReference type="ARBA" id="ARBA00005366"/>
    </source>
</evidence>
<evidence type="ECO:0000256" key="5">
    <source>
        <dbReference type="ARBA" id="ARBA00022454"/>
    </source>
</evidence>
<evidence type="ECO:0000256" key="16">
    <source>
        <dbReference type="ARBA" id="ARBA00023328"/>
    </source>
</evidence>
<feature type="compositionally biased region" description="Polar residues" evidence="19">
    <location>
        <begin position="70"/>
        <end position="79"/>
    </location>
</feature>
<feature type="compositionally biased region" description="Basic and acidic residues" evidence="19">
    <location>
        <begin position="214"/>
        <end position="244"/>
    </location>
</feature>
<reference evidence="20 21" key="1">
    <citation type="journal article" date="2014" name="PLoS Genet.">
        <title>Analysis of the Phlebiopsis gigantea genome, transcriptome and secretome provides insight into its pioneer colonization strategies of wood.</title>
        <authorList>
            <person name="Hori C."/>
            <person name="Ishida T."/>
            <person name="Igarashi K."/>
            <person name="Samejima M."/>
            <person name="Suzuki H."/>
            <person name="Master E."/>
            <person name="Ferreira P."/>
            <person name="Ruiz-Duenas F.J."/>
            <person name="Held B."/>
            <person name="Canessa P."/>
            <person name="Larrondo L.F."/>
            <person name="Schmoll M."/>
            <person name="Druzhinina I.S."/>
            <person name="Kubicek C.P."/>
            <person name="Gaskell J.A."/>
            <person name="Kersten P."/>
            <person name="St John F."/>
            <person name="Glasner J."/>
            <person name="Sabat G."/>
            <person name="Splinter BonDurant S."/>
            <person name="Syed K."/>
            <person name="Yadav J."/>
            <person name="Mgbeahuruike A.C."/>
            <person name="Kovalchuk A."/>
            <person name="Asiegbu F.O."/>
            <person name="Lackner G."/>
            <person name="Hoffmeister D."/>
            <person name="Rencoret J."/>
            <person name="Gutierrez A."/>
            <person name="Sun H."/>
            <person name="Lindquist E."/>
            <person name="Barry K."/>
            <person name="Riley R."/>
            <person name="Grigoriev I.V."/>
            <person name="Henrissat B."/>
            <person name="Kues U."/>
            <person name="Berka R.M."/>
            <person name="Martinez A.T."/>
            <person name="Covert S.F."/>
            <person name="Blanchette R.A."/>
            <person name="Cullen D."/>
        </authorList>
    </citation>
    <scope>NUCLEOTIDE SEQUENCE [LARGE SCALE GENOMIC DNA]</scope>
    <source>
        <strain evidence="20 21">11061_1 CR5-6</strain>
    </source>
</reference>
<organism evidence="20 21">
    <name type="scientific">Phlebiopsis gigantea (strain 11061_1 CR5-6)</name>
    <name type="common">White-rot fungus</name>
    <name type="synonym">Peniophora gigantea</name>
    <dbReference type="NCBI Taxonomy" id="745531"/>
    <lineage>
        <taxon>Eukaryota</taxon>
        <taxon>Fungi</taxon>
        <taxon>Dikarya</taxon>
        <taxon>Basidiomycota</taxon>
        <taxon>Agaricomycotina</taxon>
        <taxon>Agaricomycetes</taxon>
        <taxon>Polyporales</taxon>
        <taxon>Phanerochaetaceae</taxon>
        <taxon>Phlebiopsis</taxon>
    </lineage>
</organism>
<evidence type="ECO:0000256" key="1">
    <source>
        <dbReference type="ARBA" id="ARBA00004123"/>
    </source>
</evidence>
<evidence type="ECO:0000256" key="12">
    <source>
        <dbReference type="ARBA" id="ARBA00023054"/>
    </source>
</evidence>
<dbReference type="HOGENOM" id="CLU_077454_0_0_1"/>
<keyword evidence="15" id="KW-0131">Cell cycle</keyword>
<keyword evidence="6" id="KW-0963">Cytoplasm</keyword>
<evidence type="ECO:0000256" key="18">
    <source>
        <dbReference type="ARBA" id="ARBA00044358"/>
    </source>
</evidence>
<protein>
    <recommendedName>
        <fullName evidence="17">DASH complex subunit DUO1</fullName>
    </recommendedName>
    <alternativeName>
        <fullName evidence="18">Outer kinetochore protein DUO1</fullName>
    </alternativeName>
</protein>
<feature type="compositionally biased region" description="Acidic residues" evidence="19">
    <location>
        <begin position="86"/>
        <end position="103"/>
    </location>
</feature>
<name>A0A0C3PNL3_PHLG1</name>
<proteinExistence type="inferred from homology"/>
<dbReference type="PANTHER" id="PTHR28216">
    <property type="entry name" value="DASH COMPLEX SUBUNIT DUO1"/>
    <property type="match status" value="1"/>
</dbReference>
<keyword evidence="9" id="KW-0498">Mitosis</keyword>
<evidence type="ECO:0000256" key="15">
    <source>
        <dbReference type="ARBA" id="ARBA00023306"/>
    </source>
</evidence>
<evidence type="ECO:0000256" key="11">
    <source>
        <dbReference type="ARBA" id="ARBA00022838"/>
    </source>
</evidence>
<keyword evidence="11" id="KW-0995">Kinetochore</keyword>
<keyword evidence="5" id="KW-0158">Chromosome</keyword>
<evidence type="ECO:0000256" key="17">
    <source>
        <dbReference type="ARBA" id="ARBA00044152"/>
    </source>
</evidence>
<feature type="compositionally biased region" description="Polar residues" evidence="19">
    <location>
        <begin position="26"/>
        <end position="35"/>
    </location>
</feature>
<feature type="compositionally biased region" description="Basic and acidic residues" evidence="19">
    <location>
        <begin position="104"/>
        <end position="113"/>
    </location>
</feature>
<dbReference type="GO" id="GO:0007059">
    <property type="term" value="P:chromosome segregation"/>
    <property type="evidence" value="ECO:0007669"/>
    <property type="project" value="UniProtKB-KW"/>
</dbReference>
<gene>
    <name evidence="20" type="ORF">PHLGIDRAFT_12627</name>
</gene>
<evidence type="ECO:0000256" key="10">
    <source>
        <dbReference type="ARBA" id="ARBA00022829"/>
    </source>
</evidence>
<feature type="compositionally biased region" description="Low complexity" evidence="19">
    <location>
        <begin position="250"/>
        <end position="318"/>
    </location>
</feature>
<evidence type="ECO:0000256" key="7">
    <source>
        <dbReference type="ARBA" id="ARBA00022618"/>
    </source>
</evidence>
<evidence type="ECO:0000256" key="19">
    <source>
        <dbReference type="SAM" id="MobiDB-lite"/>
    </source>
</evidence>
<dbReference type="InterPro" id="IPR013960">
    <property type="entry name" value="DASH_Duo1"/>
</dbReference>
<dbReference type="Pfam" id="PF08651">
    <property type="entry name" value="DASH_Duo1"/>
    <property type="match status" value="1"/>
</dbReference>
<feature type="region of interest" description="Disordered" evidence="19">
    <location>
        <begin position="19"/>
        <end position="113"/>
    </location>
</feature>
<dbReference type="GO" id="GO:0051301">
    <property type="term" value="P:cell division"/>
    <property type="evidence" value="ECO:0007669"/>
    <property type="project" value="UniProtKB-KW"/>
</dbReference>
<accession>A0A0C3PNL3</accession>
<dbReference type="STRING" id="745531.A0A0C3PNL3"/>
<dbReference type="PANTHER" id="PTHR28216:SF1">
    <property type="entry name" value="DASH COMPLEX SUBUNIT DUO1"/>
    <property type="match status" value="1"/>
</dbReference>
<dbReference type="AlphaFoldDB" id="A0A0C3PNL3"/>
<dbReference type="GO" id="GO:0000278">
    <property type="term" value="P:mitotic cell cycle"/>
    <property type="evidence" value="ECO:0007669"/>
    <property type="project" value="InterPro"/>
</dbReference>
<dbReference type="EMBL" id="KN840480">
    <property type="protein sequence ID" value="KIP08413.1"/>
    <property type="molecule type" value="Genomic_DNA"/>
</dbReference>
<keyword evidence="10" id="KW-0159">Chromosome partition</keyword>
<evidence type="ECO:0000256" key="9">
    <source>
        <dbReference type="ARBA" id="ARBA00022776"/>
    </source>
</evidence>
<evidence type="ECO:0000256" key="2">
    <source>
        <dbReference type="ARBA" id="ARBA00004186"/>
    </source>
</evidence>
<keyword evidence="16" id="KW-0137">Centromere</keyword>
<sequence>MQFTDNSSDFVVDESGSRLLSESLGNHSSSRSISTGHGGDDLSLSELSLTDPPPAQGLRRRPFSLLAQPRPSNTNNDTGDYSAVSEEPEDEGGLNETIMPEDEEKGRKMAERTREEKLQGDLFILKKLNSAFEVYKDALRETKSSTERVADQLVHTNALLDKYVNILSKSERVTRLILDERWQGAAADEEQVEREAREEMERLKREEEERVRAAQLEQEREEREEQERQAKLDRERIEREKAEVAKTANRGSGVRGVRGTRSSMRGARGASRAASTTATRSGISPSTSGSGGVPVRRTTTTARGAAASARPSGIARKT</sequence>
<keyword evidence="21" id="KW-1185">Reference proteome</keyword>
<dbReference type="GO" id="GO:0005874">
    <property type="term" value="C:microtubule"/>
    <property type="evidence" value="ECO:0007669"/>
    <property type="project" value="UniProtKB-KW"/>
</dbReference>
<evidence type="ECO:0000313" key="20">
    <source>
        <dbReference type="EMBL" id="KIP08413.1"/>
    </source>
</evidence>
<evidence type="ECO:0000256" key="8">
    <source>
        <dbReference type="ARBA" id="ARBA00022701"/>
    </source>
</evidence>
<feature type="region of interest" description="Disordered" evidence="19">
    <location>
        <begin position="214"/>
        <end position="318"/>
    </location>
</feature>
<keyword evidence="12" id="KW-0175">Coiled coil</keyword>
<comment type="subcellular location">
    <subcellularLocation>
        <location evidence="3">Chromosome</location>
        <location evidence="3">Centromere</location>
        <location evidence="3">Kinetochore</location>
    </subcellularLocation>
    <subcellularLocation>
        <location evidence="2">Cytoplasm</location>
        <location evidence="2">Cytoskeleton</location>
        <location evidence="2">Spindle</location>
    </subcellularLocation>
    <subcellularLocation>
        <location evidence="1">Nucleus</location>
    </subcellularLocation>
</comment>
<keyword evidence="13" id="KW-0206">Cytoskeleton</keyword>
<keyword evidence="14" id="KW-0539">Nucleus</keyword>
<keyword evidence="8" id="KW-0493">Microtubule</keyword>
<evidence type="ECO:0000256" key="13">
    <source>
        <dbReference type="ARBA" id="ARBA00023212"/>
    </source>
</evidence>
<comment type="similarity">
    <text evidence="4">Belongs to the DASH complex DUO1 family.</text>
</comment>
<evidence type="ECO:0000256" key="6">
    <source>
        <dbReference type="ARBA" id="ARBA00022490"/>
    </source>
</evidence>
<dbReference type="GO" id="GO:0042729">
    <property type="term" value="C:DASH complex"/>
    <property type="evidence" value="ECO:0007669"/>
    <property type="project" value="InterPro"/>
</dbReference>
<keyword evidence="7" id="KW-0132">Cell division</keyword>
<evidence type="ECO:0000313" key="21">
    <source>
        <dbReference type="Proteomes" id="UP000053257"/>
    </source>
</evidence>